<dbReference type="Proteomes" id="UP000011081">
    <property type="component" value="Unassembled WGS sequence"/>
</dbReference>
<dbReference type="OMA" id="RDGSICE"/>
<organism evidence="3 4">
    <name type="scientific">Vavraia culicis (isolate floridensis)</name>
    <name type="common">Microsporidian parasite</name>
    <dbReference type="NCBI Taxonomy" id="948595"/>
    <lineage>
        <taxon>Eukaryota</taxon>
        <taxon>Fungi</taxon>
        <taxon>Fungi incertae sedis</taxon>
        <taxon>Microsporidia</taxon>
        <taxon>Pleistophoridae</taxon>
        <taxon>Vavraia</taxon>
    </lineage>
</organism>
<dbReference type="OrthoDB" id="4567at2759"/>
<dbReference type="InterPro" id="IPR013209">
    <property type="entry name" value="LNS2"/>
</dbReference>
<dbReference type="Pfam" id="PF08235">
    <property type="entry name" value="LNS2"/>
    <property type="match status" value="1"/>
</dbReference>
<dbReference type="HOGENOM" id="CLU_002546_4_0_1"/>
<name>L2GWA2_VAVCU</name>
<dbReference type="InterPro" id="IPR031315">
    <property type="entry name" value="LNS2/PITP"/>
</dbReference>
<proteinExistence type="inferred from homology"/>
<evidence type="ECO:0000256" key="1">
    <source>
        <dbReference type="ARBA" id="ARBA00005476"/>
    </source>
</evidence>
<dbReference type="InterPro" id="IPR007651">
    <property type="entry name" value="Lipin_N"/>
</dbReference>
<reference evidence="4" key="1">
    <citation type="submission" date="2011-03" db="EMBL/GenBank/DDBJ databases">
        <title>The genome sequence of Vavraia culicis strain floridensis.</title>
        <authorList>
            <consortium name="The Broad Institute Genome Sequencing Platform"/>
            <person name="Cuomo C."/>
            <person name="Becnel J."/>
            <person name="Sanscrainte N."/>
            <person name="Young S.K."/>
            <person name="Zeng Q."/>
            <person name="Gargeya S."/>
            <person name="Fitzgerald M."/>
            <person name="Haas B."/>
            <person name="Abouelleil A."/>
            <person name="Alvarado L."/>
            <person name="Arachchi H.M."/>
            <person name="Berlin A."/>
            <person name="Chapman S.B."/>
            <person name="Gearin G."/>
            <person name="Goldberg J."/>
            <person name="Griggs A."/>
            <person name="Gujja S."/>
            <person name="Hansen M."/>
            <person name="Heiman D."/>
            <person name="Howarth C."/>
            <person name="Larimer J."/>
            <person name="Lui A."/>
            <person name="MacDonald P.J.P."/>
            <person name="McCowen C."/>
            <person name="Montmayeur A."/>
            <person name="Murphy C."/>
            <person name="Neiman D."/>
            <person name="Pearson M."/>
            <person name="Priest M."/>
            <person name="Roberts A."/>
            <person name="Saif S."/>
            <person name="Shea T."/>
            <person name="Sisk P."/>
            <person name="Stolte C."/>
            <person name="Sykes S."/>
            <person name="Wortman J."/>
            <person name="Nusbaum C."/>
            <person name="Birren B."/>
        </authorList>
    </citation>
    <scope>NUCLEOTIDE SEQUENCE [LARGE SCALE GENOMIC DNA]</scope>
    <source>
        <strain evidence="4">floridensis</strain>
    </source>
</reference>
<dbReference type="GeneID" id="19878416"/>
<dbReference type="InParanoid" id="L2GWA2"/>
<feature type="domain" description="LNS2/PITP" evidence="2">
    <location>
        <begin position="551"/>
        <end position="705"/>
    </location>
</feature>
<sequence length="747" mass="85404">MHILTNVLDTFTSLYNTLSFPGCMDIIVVKDHKGTLRSTKFYVCFDQSYFNSSVYLIVNGVVSEIVMMVDEMGNCYFEVDEECADRNVGGGCVDSGFVSMNKNLSKMEKTINYSNVSINSMKNGVDCGAGGGNVANIADCGAESDKDRNAIGCMDQDIKKKNVERNGTTAKILNGRNETVAINDAIYKDNAISAHEKEKMRVDDNDALLNGLEEDHSGNTSLTLDLKIEDEEKCIMTDSEDDLRLLRRRNANPHFLSHNFKLSSSQLIVNKFLKESEIVRSTNLIYRTYAMRYFRNRETFYERGGDLLGEFLRGKEHYDYLEESAERLFLIMARRLGTDKCASTDHAVDAGTLDVDARINGLSDKRSAFHAKHDKDGDIKSTKECSCSRGSASRVLTYHSPYLPYGRKTGVGRTTGPFQFTVKYSLCADKKTALSIEKIFADHIVKNYVHSPNLVVRLSDGHASFYMRSDLFIELFMFCLDEKASFTKFREFMREKMGRKNVHKKRTLNLSSHDLHKLHLQYGRNTLEYKLAGMDKRIEVCMYLWNENDKIIVSDIDGTITKSDVWGHIYDLVGKDWTHGGVAALFTKIISNNYRIMYLSNRAMPMYFRTRRYLGKIKQNECTLPDGPIVLSPKSVLSSLYTEVRNQSHIFKIDCLQQIEQLFYGRKPFFAGFGNRISDLLSYKVLGIAKSMIFIIDRDGSICEGMKRKISASYLTLNHFANTIFPEIRKEEDKRKKLYHDFHFWRL</sequence>
<keyword evidence="4" id="KW-1185">Reference proteome</keyword>
<dbReference type="PANTHER" id="PTHR12181:SF12">
    <property type="entry name" value="PHOSPHATIDATE PHOSPHATASE"/>
    <property type="match status" value="1"/>
</dbReference>
<dbReference type="AlphaFoldDB" id="L2GWA2"/>
<dbReference type="EMBL" id="GL877409">
    <property type="protein sequence ID" value="ELA47946.1"/>
    <property type="molecule type" value="Genomic_DNA"/>
</dbReference>
<evidence type="ECO:0000313" key="3">
    <source>
        <dbReference type="EMBL" id="ELA47946.1"/>
    </source>
</evidence>
<protein>
    <recommendedName>
        <fullName evidence="2">LNS2/PITP domain-containing protein</fullName>
    </recommendedName>
</protein>
<comment type="similarity">
    <text evidence="1">Belongs to the lipin family.</text>
</comment>
<dbReference type="PANTHER" id="PTHR12181">
    <property type="entry name" value="LIPIN"/>
    <property type="match status" value="1"/>
</dbReference>
<dbReference type="VEuPathDB" id="MicrosporidiaDB:VCUG_00529"/>
<evidence type="ECO:0000313" key="4">
    <source>
        <dbReference type="Proteomes" id="UP000011081"/>
    </source>
</evidence>
<evidence type="ECO:0000259" key="2">
    <source>
        <dbReference type="SMART" id="SM00775"/>
    </source>
</evidence>
<dbReference type="STRING" id="948595.L2GWA2"/>
<dbReference type="SUPFAM" id="SSF56784">
    <property type="entry name" value="HAD-like"/>
    <property type="match status" value="1"/>
</dbReference>
<dbReference type="SMART" id="SM00775">
    <property type="entry name" value="LNS2"/>
    <property type="match status" value="1"/>
</dbReference>
<dbReference type="InterPro" id="IPR036412">
    <property type="entry name" value="HAD-like_sf"/>
</dbReference>
<accession>L2GWA2</accession>
<dbReference type="Pfam" id="PF04571">
    <property type="entry name" value="Lipin_N"/>
    <property type="match status" value="1"/>
</dbReference>
<dbReference type="InterPro" id="IPR026058">
    <property type="entry name" value="LIPIN"/>
</dbReference>
<dbReference type="RefSeq" id="XP_008073550.1">
    <property type="nucleotide sequence ID" value="XM_008075359.1"/>
</dbReference>
<gene>
    <name evidence="3" type="ORF">VCUG_00529</name>
</gene>
<dbReference type="GO" id="GO:0008195">
    <property type="term" value="F:phosphatidate phosphatase activity"/>
    <property type="evidence" value="ECO:0007669"/>
    <property type="project" value="TreeGrafter"/>
</dbReference>